<gene>
    <name evidence="1" type="ORF">SNE34_05635</name>
</gene>
<evidence type="ECO:0000313" key="2">
    <source>
        <dbReference type="Proteomes" id="UP001355056"/>
    </source>
</evidence>
<dbReference type="EMBL" id="JAXGFP010000002">
    <property type="protein sequence ID" value="MEG3183486.1"/>
    <property type="molecule type" value="Genomic_DNA"/>
</dbReference>
<keyword evidence="2" id="KW-1185">Reference proteome</keyword>
<evidence type="ECO:0000313" key="1">
    <source>
        <dbReference type="EMBL" id="MEG3183486.1"/>
    </source>
</evidence>
<protein>
    <submittedName>
        <fullName evidence="1">Uncharacterized protein</fullName>
    </submittedName>
</protein>
<dbReference type="Proteomes" id="UP001355056">
    <property type="component" value="Unassembled WGS sequence"/>
</dbReference>
<name>A0ABU7YX46_9GAMM</name>
<sequence length="143" mass="15319">MENPESPRTTLALIRLAENGANAAQIADAIVSIWQEIAGALTPIIGLRGFAMLYKRSLYLTISHHSWLADAHDSVPTFMDLSTLESVLAQQDRTESAVAGGALLHTFYDLLTSLVGPSLTETLLRSIWANAASDSPTAQDTAP</sequence>
<proteinExistence type="predicted"/>
<accession>A0ABU7YX46</accession>
<comment type="caution">
    <text evidence="1">The sequence shown here is derived from an EMBL/GenBank/DDBJ whole genome shotgun (WGS) entry which is preliminary data.</text>
</comment>
<organism evidence="1 2">
    <name type="scientific">Novilysobacter erysipheiresistens</name>
    <dbReference type="NCBI Taxonomy" id="1749332"/>
    <lineage>
        <taxon>Bacteria</taxon>
        <taxon>Pseudomonadati</taxon>
        <taxon>Pseudomonadota</taxon>
        <taxon>Gammaproteobacteria</taxon>
        <taxon>Lysobacterales</taxon>
        <taxon>Lysobacteraceae</taxon>
        <taxon>Novilysobacter</taxon>
    </lineage>
</organism>
<reference evidence="1 2" key="1">
    <citation type="journal article" date="2016" name="Int. J. Syst. Evol. Microbiol.">
        <title>Lysobacter erysipheiresistens sp. nov., an antagonist of powdery mildew, isolated from tobacco-cultivated soil.</title>
        <authorList>
            <person name="Xie B."/>
            <person name="Li T."/>
            <person name="Lin X."/>
            <person name="Wang C.J."/>
            <person name="Chen Y.J."/>
            <person name="Liu W.J."/>
            <person name="Zhao Z.W."/>
        </authorList>
    </citation>
    <scope>NUCLEOTIDE SEQUENCE [LARGE SCALE GENOMIC DNA]</scope>
    <source>
        <strain evidence="1 2">RS-LYSO-3</strain>
    </source>
</reference>
<dbReference type="RefSeq" id="WP_332615483.1">
    <property type="nucleotide sequence ID" value="NZ_JAXGFP010000002.1"/>
</dbReference>